<dbReference type="Proteomes" id="UP000628775">
    <property type="component" value="Unassembled WGS sequence"/>
</dbReference>
<keyword evidence="3" id="KW-1185">Reference proteome</keyword>
<keyword evidence="1" id="KW-0175">Coiled coil</keyword>
<dbReference type="EMBL" id="BMIR01000014">
    <property type="protein sequence ID" value="GGE47747.1"/>
    <property type="molecule type" value="Genomic_DNA"/>
</dbReference>
<evidence type="ECO:0000313" key="3">
    <source>
        <dbReference type="Proteomes" id="UP000628775"/>
    </source>
</evidence>
<evidence type="ECO:0000313" key="2">
    <source>
        <dbReference type="EMBL" id="GGE47747.1"/>
    </source>
</evidence>
<gene>
    <name evidence="2" type="ORF">GCM10011391_28150</name>
</gene>
<feature type="coiled-coil region" evidence="1">
    <location>
        <begin position="10"/>
        <end position="37"/>
    </location>
</feature>
<proteinExistence type="predicted"/>
<dbReference type="RefSeq" id="WP_188695393.1">
    <property type="nucleotide sequence ID" value="NZ_BMIR01000014.1"/>
</dbReference>
<dbReference type="AlphaFoldDB" id="A0A8J2YJB4"/>
<evidence type="ECO:0000256" key="1">
    <source>
        <dbReference type="SAM" id="Coils"/>
    </source>
</evidence>
<reference evidence="2" key="2">
    <citation type="submission" date="2020-09" db="EMBL/GenBank/DDBJ databases">
        <authorList>
            <person name="Sun Q."/>
            <person name="Zhou Y."/>
        </authorList>
    </citation>
    <scope>NUCLEOTIDE SEQUENCE</scope>
    <source>
        <strain evidence="2">CGMCC 1.15371</strain>
    </source>
</reference>
<organism evidence="2 3">
    <name type="scientific">Pullulanibacillus camelliae</name>
    <dbReference type="NCBI Taxonomy" id="1707096"/>
    <lineage>
        <taxon>Bacteria</taxon>
        <taxon>Bacillati</taxon>
        <taxon>Bacillota</taxon>
        <taxon>Bacilli</taxon>
        <taxon>Bacillales</taxon>
        <taxon>Sporolactobacillaceae</taxon>
        <taxon>Pullulanibacillus</taxon>
    </lineage>
</organism>
<name>A0A8J2YJB4_9BACL</name>
<evidence type="ECO:0008006" key="4">
    <source>
        <dbReference type="Google" id="ProtNLM"/>
    </source>
</evidence>
<accession>A0A8J2YJB4</accession>
<sequence length="151" mass="17459">MGVAVTTNTYMDLCREIDILDIRISSLEREREHLRRMMFANAPSGASTVDYSKERVSSSYEPFPLNEIVSRINGIDKSLEPLYKVMNEKELAKRQMEEKISEFEGLDYKVAYLRMQGKSLIEIADELGYSYDWIKKVSSRINKGTFKALLD</sequence>
<comment type="caution">
    <text evidence="2">The sequence shown here is derived from an EMBL/GenBank/DDBJ whole genome shotgun (WGS) entry which is preliminary data.</text>
</comment>
<protein>
    <recommendedName>
        <fullName evidence="4">RNA polymerase sigma-70 region 4 domain-containing protein</fullName>
    </recommendedName>
</protein>
<reference evidence="2" key="1">
    <citation type="journal article" date="2014" name="Int. J. Syst. Evol. Microbiol.">
        <title>Complete genome sequence of Corynebacterium casei LMG S-19264T (=DSM 44701T), isolated from a smear-ripened cheese.</title>
        <authorList>
            <consortium name="US DOE Joint Genome Institute (JGI-PGF)"/>
            <person name="Walter F."/>
            <person name="Albersmeier A."/>
            <person name="Kalinowski J."/>
            <person name="Ruckert C."/>
        </authorList>
    </citation>
    <scope>NUCLEOTIDE SEQUENCE</scope>
    <source>
        <strain evidence="2">CGMCC 1.15371</strain>
    </source>
</reference>